<dbReference type="Proteomes" id="UP000095347">
    <property type="component" value="Unassembled WGS sequence"/>
</dbReference>
<evidence type="ECO:0000256" key="5">
    <source>
        <dbReference type="ARBA" id="ARBA00022692"/>
    </source>
</evidence>
<dbReference type="Gene3D" id="1.10.4030.10">
    <property type="entry name" value="Porin chaperone SurA, peptide-binding domain"/>
    <property type="match status" value="1"/>
</dbReference>
<evidence type="ECO:0000256" key="13">
    <source>
        <dbReference type="ARBA" id="ARBA00042775"/>
    </source>
</evidence>
<evidence type="ECO:0000256" key="14">
    <source>
        <dbReference type="PROSITE-ProRule" id="PRU00278"/>
    </source>
</evidence>
<evidence type="ECO:0000256" key="12">
    <source>
        <dbReference type="ARBA" id="ARBA00040743"/>
    </source>
</evidence>
<feature type="domain" description="PpiC" evidence="15">
    <location>
        <begin position="267"/>
        <end position="356"/>
    </location>
</feature>
<dbReference type="InterPro" id="IPR046357">
    <property type="entry name" value="PPIase_dom_sf"/>
</dbReference>
<gene>
    <name evidence="16" type="ORF">BEN30_06840</name>
</gene>
<keyword evidence="5" id="KW-0812">Transmembrane</keyword>
<keyword evidence="3" id="KW-1003">Cell membrane</keyword>
<dbReference type="InterPro" id="IPR000297">
    <property type="entry name" value="PPIase_PpiC"/>
</dbReference>
<evidence type="ECO:0000256" key="4">
    <source>
        <dbReference type="ARBA" id="ARBA00022519"/>
    </source>
</evidence>
<reference evidence="17" key="1">
    <citation type="submission" date="2016-07" db="EMBL/GenBank/DDBJ databases">
        <authorList>
            <person name="Florea S."/>
            <person name="Webb J.S."/>
            <person name="Jaromczyk J."/>
            <person name="Schardl C.L."/>
        </authorList>
    </citation>
    <scope>NUCLEOTIDE SEQUENCE [LARGE SCALE GENOMIC DNA]</scope>
    <source>
        <strain evidence="17">MV-1</strain>
    </source>
</reference>
<evidence type="ECO:0000256" key="9">
    <source>
        <dbReference type="ARBA" id="ARBA00030642"/>
    </source>
</evidence>
<dbReference type="Pfam" id="PF13624">
    <property type="entry name" value="SurA_N_3"/>
    <property type="match status" value="1"/>
</dbReference>
<comment type="subcellular location">
    <subcellularLocation>
        <location evidence="1">Cell inner membrane</location>
        <topology evidence="1">Single-pass type II membrane protein</topology>
        <orientation evidence="1">Periplasmic side</orientation>
    </subcellularLocation>
</comment>
<keyword evidence="14" id="KW-0413">Isomerase</keyword>
<sequence length="630" mass="67556">MLDFMRKSANTIFIKLLLGLLILSFAAWGIGDIFRGRAANTSVASVGKTDISVEQYRAEFTRELQRMSQMFGQEISREQAQAMGVGNLLVSRLAQTALINEGAKSLGIYVSDQQILDEIHKTPEFFNEAGRFDRNIFISTLSRSGFNENSYVARVRQNIARQQFLSPIRDGVLAPKGLVDALYSFAAEQRRADVIRIEHASLLNVKTPSPEELAKFHTDNAANFMAPEYRKLTAIVLEASTIADTITLSDAELQAAYDEHEGEFLTPEKRTLRQVLVQDEATATKAKALLDGGKSMTEVAAEVGANPAMVDIGAFTTSDASNLSPDIATAVFALPKGGRSDVLQSPLGWHVFEVVDIQPTVVKALADVKDELTQKAKIERALTALYELSNQVEDKLGGGMTFEEAATSVGLQAIHVAALDAQGLGPDGKAVDAPYGPDLAREAFKLTDGQDSQMTEVADGKAFVVVRLDGVTPPALRPLDTVMKDVSEAWSNQQRSQMAAGLAQVAKDRMTAGESAADVAAAIGFSATTTQPFTREGKGLQNNALPANLIRELFTLSSGGVASAAGTGAHTVARLTDIVQANSNIESAEYKAVADKARGDLQGDLLSQLAFALEGVYDVTINHNAIADAF</sequence>
<evidence type="ECO:0000256" key="6">
    <source>
        <dbReference type="ARBA" id="ARBA00022989"/>
    </source>
</evidence>
<evidence type="ECO:0000256" key="3">
    <source>
        <dbReference type="ARBA" id="ARBA00022475"/>
    </source>
</evidence>
<dbReference type="GO" id="GO:0005886">
    <property type="term" value="C:plasma membrane"/>
    <property type="evidence" value="ECO:0007669"/>
    <property type="project" value="UniProtKB-SubCell"/>
</dbReference>
<dbReference type="Gene3D" id="3.10.50.40">
    <property type="match status" value="1"/>
</dbReference>
<keyword evidence="8" id="KW-0143">Chaperone</keyword>
<dbReference type="PROSITE" id="PS50198">
    <property type="entry name" value="PPIC_PPIASE_2"/>
    <property type="match status" value="1"/>
</dbReference>
<evidence type="ECO:0000256" key="10">
    <source>
        <dbReference type="ARBA" id="ARBA00031484"/>
    </source>
</evidence>
<accession>A0A1E5Q8Z6</accession>
<keyword evidence="6" id="KW-1133">Transmembrane helix</keyword>
<dbReference type="PANTHER" id="PTHR47529:SF1">
    <property type="entry name" value="PERIPLASMIC CHAPERONE PPID"/>
    <property type="match status" value="1"/>
</dbReference>
<dbReference type="Pfam" id="PF13145">
    <property type="entry name" value="Rotamase_2"/>
    <property type="match status" value="1"/>
</dbReference>
<evidence type="ECO:0000313" key="17">
    <source>
        <dbReference type="Proteomes" id="UP000095347"/>
    </source>
</evidence>
<dbReference type="AlphaFoldDB" id="A0A1E5Q8Z6"/>
<proteinExistence type="inferred from homology"/>
<keyword evidence="7" id="KW-0472">Membrane</keyword>
<dbReference type="InterPro" id="IPR027304">
    <property type="entry name" value="Trigger_fact/SurA_dom_sf"/>
</dbReference>
<organism evidence="16 17">
    <name type="scientific">Magnetovibrio blakemorei</name>
    <dbReference type="NCBI Taxonomy" id="28181"/>
    <lineage>
        <taxon>Bacteria</taxon>
        <taxon>Pseudomonadati</taxon>
        <taxon>Pseudomonadota</taxon>
        <taxon>Alphaproteobacteria</taxon>
        <taxon>Rhodospirillales</taxon>
        <taxon>Magnetovibrionaceae</taxon>
        <taxon>Magnetovibrio</taxon>
    </lineage>
</organism>
<comment type="similarity">
    <text evidence="11">Belongs to the PpiD chaperone family.</text>
</comment>
<evidence type="ECO:0000259" key="15">
    <source>
        <dbReference type="PROSITE" id="PS50198"/>
    </source>
</evidence>
<keyword evidence="4" id="KW-0997">Cell inner membrane</keyword>
<evidence type="ECO:0000256" key="7">
    <source>
        <dbReference type="ARBA" id="ARBA00023136"/>
    </source>
</evidence>
<evidence type="ECO:0000256" key="2">
    <source>
        <dbReference type="ARBA" id="ARBA00018370"/>
    </source>
</evidence>
<dbReference type="SUPFAM" id="SSF109998">
    <property type="entry name" value="Triger factor/SurA peptide-binding domain-like"/>
    <property type="match status" value="1"/>
</dbReference>
<dbReference type="SUPFAM" id="SSF54534">
    <property type="entry name" value="FKBP-like"/>
    <property type="match status" value="1"/>
</dbReference>
<comment type="caution">
    <text evidence="16">The sequence shown here is derived from an EMBL/GenBank/DDBJ whole genome shotgun (WGS) entry which is preliminary data.</text>
</comment>
<dbReference type="EMBL" id="MCGG01000017">
    <property type="protein sequence ID" value="OEJ67984.1"/>
    <property type="molecule type" value="Genomic_DNA"/>
</dbReference>
<protein>
    <recommendedName>
        <fullName evidence="2">Parvulin-like PPIase</fullName>
    </recommendedName>
    <alternativeName>
        <fullName evidence="9">Peptidyl-prolyl cis-trans isomerase plp</fullName>
    </alternativeName>
    <alternativeName>
        <fullName evidence="12">Periplasmic chaperone PpiD</fullName>
    </alternativeName>
    <alternativeName>
        <fullName evidence="13">Periplasmic folding chaperone</fullName>
    </alternativeName>
    <alternativeName>
        <fullName evidence="10">Rotamase plp</fullName>
    </alternativeName>
</protein>
<dbReference type="InterPro" id="IPR052029">
    <property type="entry name" value="PpiD_chaperone"/>
</dbReference>
<keyword evidence="14" id="KW-0697">Rotamase</keyword>
<dbReference type="RefSeq" id="WP_069957312.1">
    <property type="nucleotide sequence ID" value="NZ_MCGG01000017.1"/>
</dbReference>
<dbReference type="GO" id="GO:0003755">
    <property type="term" value="F:peptidyl-prolyl cis-trans isomerase activity"/>
    <property type="evidence" value="ECO:0007669"/>
    <property type="project" value="UniProtKB-KW"/>
</dbReference>
<dbReference type="PANTHER" id="PTHR47529">
    <property type="entry name" value="PEPTIDYL-PROLYL CIS-TRANS ISOMERASE D"/>
    <property type="match status" value="1"/>
</dbReference>
<evidence type="ECO:0000313" key="16">
    <source>
        <dbReference type="EMBL" id="OEJ67984.1"/>
    </source>
</evidence>
<dbReference type="OrthoDB" id="9768393at2"/>
<dbReference type="STRING" id="28181.BEN30_06840"/>
<evidence type="ECO:0000256" key="11">
    <source>
        <dbReference type="ARBA" id="ARBA00038408"/>
    </source>
</evidence>
<evidence type="ECO:0000256" key="8">
    <source>
        <dbReference type="ARBA" id="ARBA00023186"/>
    </source>
</evidence>
<name>A0A1E5Q8Z6_9PROT</name>
<evidence type="ECO:0000256" key="1">
    <source>
        <dbReference type="ARBA" id="ARBA00004382"/>
    </source>
</evidence>
<keyword evidence="17" id="KW-1185">Reference proteome</keyword>